<dbReference type="EMBL" id="NNRN01000030">
    <property type="protein sequence ID" value="OYR32255.1"/>
    <property type="molecule type" value="Genomic_DNA"/>
</dbReference>
<organism evidence="1 2">
    <name type="scientific">Brucella lupini</name>
    <dbReference type="NCBI Taxonomy" id="255457"/>
    <lineage>
        <taxon>Bacteria</taxon>
        <taxon>Pseudomonadati</taxon>
        <taxon>Pseudomonadota</taxon>
        <taxon>Alphaproteobacteria</taxon>
        <taxon>Hyphomicrobiales</taxon>
        <taxon>Brucellaceae</taxon>
        <taxon>Brucella/Ochrobactrum group</taxon>
        <taxon>Brucella</taxon>
    </lineage>
</organism>
<comment type="caution">
    <text evidence="1">The sequence shown here is derived from an EMBL/GenBank/DDBJ whole genome shotgun (WGS) entry which is preliminary data.</text>
</comment>
<accession>A0A256GYF5</accession>
<gene>
    <name evidence="1" type="ORF">CES86_0219</name>
</gene>
<name>A0A256GYF5_9HYPH</name>
<dbReference type="Proteomes" id="UP000216363">
    <property type="component" value="Unassembled WGS sequence"/>
</dbReference>
<proteinExistence type="predicted"/>
<protein>
    <submittedName>
        <fullName evidence="1">Uncharacterized protein</fullName>
    </submittedName>
</protein>
<evidence type="ECO:0000313" key="1">
    <source>
        <dbReference type="EMBL" id="OYR32255.1"/>
    </source>
</evidence>
<sequence length="46" mass="5363">MPYGNYWLSDQQMSQRQDGLRVFTNLTRSLSSARRKSTKLLQACIL</sequence>
<reference evidence="1 2" key="1">
    <citation type="submission" date="2017-07" db="EMBL/GenBank/DDBJ databases">
        <title>Draft genome of Ochrobactrum lupini type strain LUP21.</title>
        <authorList>
            <person name="Krzyzanowska D.M."/>
            <person name="Jafra S."/>
        </authorList>
    </citation>
    <scope>NUCLEOTIDE SEQUENCE [LARGE SCALE GENOMIC DNA]</scope>
    <source>
        <strain evidence="1 2">LUP21</strain>
    </source>
</reference>
<dbReference type="AlphaFoldDB" id="A0A256GYF5"/>
<evidence type="ECO:0000313" key="2">
    <source>
        <dbReference type="Proteomes" id="UP000216363"/>
    </source>
</evidence>